<dbReference type="PROSITE" id="PS51294">
    <property type="entry name" value="HTH_MYB"/>
    <property type="match status" value="1"/>
</dbReference>
<name>B9S0E2_RICCO</name>
<evidence type="ECO:0000313" key="9">
    <source>
        <dbReference type="EMBL" id="EEF42875.1"/>
    </source>
</evidence>
<comment type="subcellular location">
    <subcellularLocation>
        <location evidence="1">Nucleus</location>
    </subcellularLocation>
</comment>
<evidence type="ECO:0000256" key="1">
    <source>
        <dbReference type="ARBA" id="ARBA00004123"/>
    </source>
</evidence>
<dbReference type="SUPFAM" id="SSF46689">
    <property type="entry name" value="Homeodomain-like"/>
    <property type="match status" value="1"/>
</dbReference>
<dbReference type="InterPro" id="IPR001005">
    <property type="entry name" value="SANT/Myb"/>
</dbReference>
<dbReference type="AlphaFoldDB" id="B9S0E2"/>
<evidence type="ECO:0000313" key="10">
    <source>
        <dbReference type="Proteomes" id="UP000008311"/>
    </source>
</evidence>
<proteinExistence type="predicted"/>
<dbReference type="FunFam" id="1.10.10.60:FF:000011">
    <property type="entry name" value="Myb transcription factor"/>
    <property type="match status" value="1"/>
</dbReference>
<dbReference type="Gene3D" id="1.10.10.60">
    <property type="entry name" value="Homeodomain-like"/>
    <property type="match status" value="1"/>
</dbReference>
<dbReference type="PROSITE" id="PS50090">
    <property type="entry name" value="MYB_LIKE"/>
    <property type="match status" value="1"/>
</dbReference>
<dbReference type="InterPro" id="IPR017930">
    <property type="entry name" value="Myb_dom"/>
</dbReference>
<evidence type="ECO:0000259" key="7">
    <source>
        <dbReference type="PROSITE" id="PS50090"/>
    </source>
</evidence>
<evidence type="ECO:0000256" key="5">
    <source>
        <dbReference type="ARBA" id="ARBA00023163"/>
    </source>
</evidence>
<dbReference type="CDD" id="cd00167">
    <property type="entry name" value="SANT"/>
    <property type="match status" value="1"/>
</dbReference>
<dbReference type="GO" id="GO:0043565">
    <property type="term" value="F:sequence-specific DNA binding"/>
    <property type="evidence" value="ECO:0007669"/>
    <property type="project" value="InterPro"/>
</dbReference>
<feature type="domain" description="HTH myb-type" evidence="8">
    <location>
        <begin position="10"/>
        <end position="66"/>
    </location>
</feature>
<accession>B9S0E2</accession>
<keyword evidence="5" id="KW-0804">Transcription</keyword>
<gene>
    <name evidence="9" type="ORF">RCOM_1353670</name>
</gene>
<dbReference type="EMBL" id="EQ973837">
    <property type="protein sequence ID" value="EEF42875.1"/>
    <property type="molecule type" value="Genomic_DNA"/>
</dbReference>
<keyword evidence="10" id="KW-1185">Reference proteome</keyword>
<keyword evidence="2" id="KW-0677">Repeat</keyword>
<evidence type="ECO:0000256" key="6">
    <source>
        <dbReference type="ARBA" id="ARBA00023242"/>
    </source>
</evidence>
<dbReference type="PANTHER" id="PTHR45675">
    <property type="entry name" value="MYB TRANSCRIPTION FACTOR-RELATED-RELATED"/>
    <property type="match status" value="1"/>
</dbReference>
<dbReference type="GO" id="GO:0003700">
    <property type="term" value="F:DNA-binding transcription factor activity"/>
    <property type="evidence" value="ECO:0007669"/>
    <property type="project" value="InterPro"/>
</dbReference>
<organism evidence="9 10">
    <name type="scientific">Ricinus communis</name>
    <name type="common">Castor bean</name>
    <dbReference type="NCBI Taxonomy" id="3988"/>
    <lineage>
        <taxon>Eukaryota</taxon>
        <taxon>Viridiplantae</taxon>
        <taxon>Streptophyta</taxon>
        <taxon>Embryophyta</taxon>
        <taxon>Tracheophyta</taxon>
        <taxon>Spermatophyta</taxon>
        <taxon>Magnoliopsida</taxon>
        <taxon>eudicotyledons</taxon>
        <taxon>Gunneridae</taxon>
        <taxon>Pentapetalae</taxon>
        <taxon>rosids</taxon>
        <taxon>fabids</taxon>
        <taxon>Malpighiales</taxon>
        <taxon>Euphorbiaceae</taxon>
        <taxon>Acalyphoideae</taxon>
        <taxon>Acalypheae</taxon>
        <taxon>Ricinus</taxon>
    </lineage>
</organism>
<dbReference type="InterPro" id="IPR044676">
    <property type="entry name" value="EOBI/EOBII-like_plant"/>
</dbReference>
<keyword evidence="6" id="KW-0539">Nucleus</keyword>
<reference evidence="10" key="1">
    <citation type="journal article" date="2010" name="Nat. Biotechnol.">
        <title>Draft genome sequence of the oilseed species Ricinus communis.</title>
        <authorList>
            <person name="Chan A.P."/>
            <person name="Crabtree J."/>
            <person name="Zhao Q."/>
            <person name="Lorenzi H."/>
            <person name="Orvis J."/>
            <person name="Puiu D."/>
            <person name="Melake-Berhan A."/>
            <person name="Jones K.M."/>
            <person name="Redman J."/>
            <person name="Chen G."/>
            <person name="Cahoon E.B."/>
            <person name="Gedil M."/>
            <person name="Stanke M."/>
            <person name="Haas B.J."/>
            <person name="Wortman J.R."/>
            <person name="Fraser-Liggett C.M."/>
            <person name="Ravel J."/>
            <person name="Rabinowicz P.D."/>
        </authorList>
    </citation>
    <scope>NUCLEOTIDE SEQUENCE [LARGE SCALE GENOMIC DNA]</scope>
    <source>
        <strain evidence="10">cv. Hale</strain>
    </source>
</reference>
<evidence type="ECO:0000256" key="4">
    <source>
        <dbReference type="ARBA" id="ARBA00023125"/>
    </source>
</evidence>
<feature type="domain" description="Myb-like" evidence="7">
    <location>
        <begin position="10"/>
        <end position="62"/>
    </location>
</feature>
<dbReference type="InterPro" id="IPR009057">
    <property type="entry name" value="Homeodomain-like_sf"/>
</dbReference>
<dbReference type="STRING" id="3988.B9S0E2"/>
<evidence type="ECO:0000256" key="2">
    <source>
        <dbReference type="ARBA" id="ARBA00022737"/>
    </source>
</evidence>
<keyword evidence="3" id="KW-0805">Transcription regulation</keyword>
<dbReference type="Pfam" id="PF00249">
    <property type="entry name" value="Myb_DNA-binding"/>
    <property type="match status" value="1"/>
</dbReference>
<dbReference type="GO" id="GO:0005634">
    <property type="term" value="C:nucleus"/>
    <property type="evidence" value="ECO:0007669"/>
    <property type="project" value="UniProtKB-SubCell"/>
</dbReference>
<dbReference type="InParanoid" id="B9S0E2"/>
<evidence type="ECO:0000259" key="8">
    <source>
        <dbReference type="PROSITE" id="PS51294"/>
    </source>
</evidence>
<evidence type="ECO:0000256" key="3">
    <source>
        <dbReference type="ARBA" id="ARBA00023015"/>
    </source>
</evidence>
<dbReference type="eggNOG" id="KOG0048">
    <property type="taxonomic scope" value="Eukaryota"/>
</dbReference>
<dbReference type="PANTHER" id="PTHR45675:SF8">
    <property type="entry name" value="TRANSCRIPTION FACTOR MYB27"/>
    <property type="match status" value="1"/>
</dbReference>
<dbReference type="Proteomes" id="UP000008311">
    <property type="component" value="Unassembled WGS sequence"/>
</dbReference>
<keyword evidence="4" id="KW-0238">DNA-binding</keyword>
<sequence>MAFQVASNQGEKLRKGPWVEEEDEQLVTFVTIFGDRKWDFIATASGLKRSGKSCRLRWLNYLRPNLKRGHISPEEEQIIIQLHELWGNKYVLSICYSAVSHLKKKIEAQEGNFQCKADNAKKDFLYQKGDTGSWKSHMEDYKSIKDNIVMSDSPLEQYELSSLTYLNSPYETRIYDWMSMLSNEQSGMKIHGDCGGFGSCYCYLMKWNAEDGDSSMLDTLGSLWNMN</sequence>
<protein>
    <submittedName>
        <fullName evidence="9">R2r3-myb transcription factor, putative</fullName>
    </submittedName>
</protein>
<dbReference type="SMART" id="SM00717">
    <property type="entry name" value="SANT"/>
    <property type="match status" value="1"/>
</dbReference>